<evidence type="ECO:0000313" key="1">
    <source>
        <dbReference type="EMBL" id="MFD0853801.1"/>
    </source>
</evidence>
<keyword evidence="2" id="KW-1185">Reference proteome</keyword>
<dbReference type="Proteomes" id="UP001597083">
    <property type="component" value="Unassembled WGS sequence"/>
</dbReference>
<sequence>MIVLFFGDVVGERATAFLAEQLPGLRRAHGADLVIVNAENSAPNGLGMGGKQVHELLEAGADVITGGNHSWDSSDSVAQLALPRVLRPANLAPGVPGRGIAHLAVGGVTVTVINLADQCAMRSVKA</sequence>
<comment type="caution">
    <text evidence="1">The sequence shown here is derived from an EMBL/GenBank/DDBJ whole genome shotgun (WGS) entry which is preliminary data.</text>
</comment>
<dbReference type="InterPro" id="IPR005235">
    <property type="entry name" value="YmdB-like"/>
</dbReference>
<accession>A0ABW3CJV1</accession>
<dbReference type="SUPFAM" id="SSF56300">
    <property type="entry name" value="Metallo-dependent phosphatases"/>
    <property type="match status" value="1"/>
</dbReference>
<name>A0ABW3CJV1_9ACTN</name>
<feature type="non-terminal residue" evidence="1">
    <location>
        <position position="126"/>
    </location>
</feature>
<gene>
    <name evidence="1" type="ORF">ACFQ07_16300</name>
</gene>
<dbReference type="PANTHER" id="PTHR36303">
    <property type="entry name" value="2',3'-CYCLIC-NUCLEOTIDE 2'-PHOSPHODIESTERASE"/>
    <property type="match status" value="1"/>
</dbReference>
<dbReference type="Pfam" id="PF13277">
    <property type="entry name" value="YmdB"/>
    <property type="match status" value="1"/>
</dbReference>
<dbReference type="EMBL" id="JBHTIR010002456">
    <property type="protein sequence ID" value="MFD0853801.1"/>
    <property type="molecule type" value="Genomic_DNA"/>
</dbReference>
<evidence type="ECO:0000313" key="2">
    <source>
        <dbReference type="Proteomes" id="UP001597083"/>
    </source>
</evidence>
<dbReference type="PANTHER" id="PTHR36303:SF1">
    <property type="entry name" value="2',3'-CYCLIC-NUCLEOTIDE 2'-PHOSPHODIESTERASE"/>
    <property type="match status" value="1"/>
</dbReference>
<proteinExistence type="predicted"/>
<organism evidence="1 2">
    <name type="scientific">Actinomadura adrarensis</name>
    <dbReference type="NCBI Taxonomy" id="1819600"/>
    <lineage>
        <taxon>Bacteria</taxon>
        <taxon>Bacillati</taxon>
        <taxon>Actinomycetota</taxon>
        <taxon>Actinomycetes</taxon>
        <taxon>Streptosporangiales</taxon>
        <taxon>Thermomonosporaceae</taxon>
        <taxon>Actinomadura</taxon>
    </lineage>
</organism>
<reference evidence="2" key="1">
    <citation type="journal article" date="2019" name="Int. J. Syst. Evol. Microbiol.">
        <title>The Global Catalogue of Microorganisms (GCM) 10K type strain sequencing project: providing services to taxonomists for standard genome sequencing and annotation.</title>
        <authorList>
            <consortium name="The Broad Institute Genomics Platform"/>
            <consortium name="The Broad Institute Genome Sequencing Center for Infectious Disease"/>
            <person name="Wu L."/>
            <person name="Ma J."/>
        </authorList>
    </citation>
    <scope>NUCLEOTIDE SEQUENCE [LARGE SCALE GENOMIC DNA]</scope>
    <source>
        <strain evidence="2">JCM 31696</strain>
    </source>
</reference>
<protein>
    <submittedName>
        <fullName evidence="1">YmdB family metallophosphoesterase</fullName>
    </submittedName>
</protein>
<dbReference type="InterPro" id="IPR029052">
    <property type="entry name" value="Metallo-depent_PP-like"/>
</dbReference>
<dbReference type="Gene3D" id="3.60.21.10">
    <property type="match status" value="1"/>
</dbReference>